<dbReference type="SUPFAM" id="SSF64268">
    <property type="entry name" value="PX domain"/>
    <property type="match status" value="1"/>
</dbReference>
<dbReference type="SUPFAM" id="SSF48097">
    <property type="entry name" value="Regulator of G-protein signaling, RGS"/>
    <property type="match status" value="1"/>
</dbReference>
<keyword evidence="3" id="KW-0812">Transmembrane</keyword>
<evidence type="ECO:0000259" key="4">
    <source>
        <dbReference type="PROSITE" id="PS50132"/>
    </source>
</evidence>
<dbReference type="STRING" id="61424.A0A2T9Z105"/>
<dbReference type="Proteomes" id="UP000245699">
    <property type="component" value="Unassembled WGS sequence"/>
</dbReference>
<dbReference type="SMART" id="SM00313">
    <property type="entry name" value="PXA"/>
    <property type="match status" value="1"/>
</dbReference>
<evidence type="ECO:0008006" key="9">
    <source>
        <dbReference type="Google" id="ProtNLM"/>
    </source>
</evidence>
<accession>A0A2T9Z105</accession>
<reference evidence="7 8" key="1">
    <citation type="journal article" date="2018" name="MBio">
        <title>Comparative Genomics Reveals the Core Gene Toolbox for the Fungus-Insect Symbiosis.</title>
        <authorList>
            <person name="Wang Y."/>
            <person name="Stata M."/>
            <person name="Wang W."/>
            <person name="Stajich J.E."/>
            <person name="White M.M."/>
            <person name="Moncalvo J.M."/>
        </authorList>
    </citation>
    <scope>NUCLEOTIDE SEQUENCE [LARGE SCALE GENOMIC DNA]</scope>
    <source>
        <strain evidence="7 8">AUS-77-4</strain>
    </source>
</reference>
<dbReference type="InterPro" id="IPR044926">
    <property type="entry name" value="RGS_subdomain_2"/>
</dbReference>
<dbReference type="InterPro" id="IPR036871">
    <property type="entry name" value="PX_dom_sf"/>
</dbReference>
<keyword evidence="3" id="KW-0472">Membrane</keyword>
<dbReference type="InterPro" id="IPR013937">
    <property type="entry name" value="Sorting_nexin_C"/>
</dbReference>
<feature type="domain" description="PXA" evidence="6">
    <location>
        <begin position="140"/>
        <end position="379"/>
    </location>
</feature>
<name>A0A2T9Z105_9FUNG</name>
<evidence type="ECO:0000313" key="7">
    <source>
        <dbReference type="EMBL" id="PVU98282.1"/>
    </source>
</evidence>
<evidence type="ECO:0000256" key="2">
    <source>
        <dbReference type="SAM" id="MobiDB-lite"/>
    </source>
</evidence>
<dbReference type="InterPro" id="IPR003114">
    <property type="entry name" value="Phox_assoc"/>
</dbReference>
<comment type="caution">
    <text evidence="7">The sequence shown here is derived from an EMBL/GenBank/DDBJ whole genome shotgun (WGS) entry which is preliminary data.</text>
</comment>
<evidence type="ECO:0000259" key="6">
    <source>
        <dbReference type="PROSITE" id="PS51207"/>
    </source>
</evidence>
<dbReference type="InterPro" id="IPR001683">
    <property type="entry name" value="PX_dom"/>
</dbReference>
<dbReference type="Pfam" id="PF08628">
    <property type="entry name" value="Nexin_C"/>
    <property type="match status" value="1"/>
</dbReference>
<dbReference type="SMART" id="SM00315">
    <property type="entry name" value="RGS"/>
    <property type="match status" value="1"/>
</dbReference>
<evidence type="ECO:0000259" key="5">
    <source>
        <dbReference type="PROSITE" id="PS50195"/>
    </source>
</evidence>
<dbReference type="Pfam" id="PF00615">
    <property type="entry name" value="RGS"/>
    <property type="match status" value="1"/>
</dbReference>
<dbReference type="PROSITE" id="PS50132">
    <property type="entry name" value="RGS"/>
    <property type="match status" value="1"/>
</dbReference>
<dbReference type="PANTHER" id="PTHR22775:SF3">
    <property type="entry name" value="SORTING NEXIN-13"/>
    <property type="match status" value="1"/>
</dbReference>
<dbReference type="EMBL" id="MBFT01000086">
    <property type="protein sequence ID" value="PVU98282.1"/>
    <property type="molecule type" value="Genomic_DNA"/>
</dbReference>
<dbReference type="PANTHER" id="PTHR22775">
    <property type="entry name" value="SORTING NEXIN"/>
    <property type="match status" value="1"/>
</dbReference>
<feature type="domain" description="PX" evidence="5">
    <location>
        <begin position="1171"/>
        <end position="1287"/>
    </location>
</feature>
<feature type="compositionally biased region" description="Polar residues" evidence="2">
    <location>
        <begin position="709"/>
        <end position="728"/>
    </location>
</feature>
<feature type="region of interest" description="Disordered" evidence="2">
    <location>
        <begin position="1617"/>
        <end position="1643"/>
    </location>
</feature>
<dbReference type="InterPro" id="IPR016137">
    <property type="entry name" value="RGS"/>
</dbReference>
<protein>
    <recommendedName>
        <fullName evidence="9">PXA domain-containing protein</fullName>
    </recommendedName>
</protein>
<comment type="similarity">
    <text evidence="1">Belongs to the sorting nexin family.</text>
</comment>
<feature type="compositionally biased region" description="Polar residues" evidence="2">
    <location>
        <begin position="1620"/>
        <end position="1643"/>
    </location>
</feature>
<feature type="region of interest" description="Disordered" evidence="2">
    <location>
        <begin position="277"/>
        <end position="301"/>
    </location>
</feature>
<dbReference type="SMART" id="SM00312">
    <property type="entry name" value="PX"/>
    <property type="match status" value="1"/>
</dbReference>
<keyword evidence="3" id="KW-1133">Transmembrane helix</keyword>
<dbReference type="InterPro" id="IPR036305">
    <property type="entry name" value="RGS_sf"/>
</dbReference>
<organism evidence="7 8">
    <name type="scientific">Furculomyces boomerangus</name>
    <dbReference type="NCBI Taxonomy" id="61424"/>
    <lineage>
        <taxon>Eukaryota</taxon>
        <taxon>Fungi</taxon>
        <taxon>Fungi incertae sedis</taxon>
        <taxon>Zoopagomycota</taxon>
        <taxon>Kickxellomycotina</taxon>
        <taxon>Harpellomycetes</taxon>
        <taxon>Harpellales</taxon>
        <taxon>Harpellaceae</taxon>
        <taxon>Furculomyces</taxon>
    </lineage>
</organism>
<dbReference type="GO" id="GO:0035091">
    <property type="term" value="F:phosphatidylinositol binding"/>
    <property type="evidence" value="ECO:0007669"/>
    <property type="project" value="InterPro"/>
</dbReference>
<proteinExistence type="inferred from homology"/>
<dbReference type="Gene3D" id="1.10.167.10">
    <property type="entry name" value="Regulator of G-protein Signalling 4, domain 2"/>
    <property type="match status" value="1"/>
</dbReference>
<dbReference type="OrthoDB" id="120967at2759"/>
<gene>
    <name evidence="7" type="ORF">BB559_001702</name>
</gene>
<dbReference type="PROSITE" id="PS51207">
    <property type="entry name" value="PXA"/>
    <property type="match status" value="1"/>
</dbReference>
<feature type="region of interest" description="Disordered" evidence="2">
    <location>
        <begin position="709"/>
        <end position="792"/>
    </location>
</feature>
<dbReference type="Gene3D" id="3.30.1520.10">
    <property type="entry name" value="Phox-like domain"/>
    <property type="match status" value="1"/>
</dbReference>
<dbReference type="Pfam" id="PF00787">
    <property type="entry name" value="PX"/>
    <property type="match status" value="1"/>
</dbReference>
<feature type="domain" description="RGS" evidence="4">
    <location>
        <begin position="554"/>
        <end position="688"/>
    </location>
</feature>
<feature type="transmembrane region" description="Helical" evidence="3">
    <location>
        <begin position="12"/>
        <end position="41"/>
    </location>
</feature>
<dbReference type="Pfam" id="PF02194">
    <property type="entry name" value="PXA"/>
    <property type="match status" value="1"/>
</dbReference>
<evidence type="ECO:0000256" key="3">
    <source>
        <dbReference type="SAM" id="Phobius"/>
    </source>
</evidence>
<feature type="region of interest" description="Disordered" evidence="2">
    <location>
        <begin position="1574"/>
        <end position="1594"/>
    </location>
</feature>
<sequence>MNYNILYYFRTLVYYLFLIPAILSLLFLLIFLLNIGVSFWVSSSFWSKKSHQNIQTSQSARKENKNTTDSPRYTIFGKLYESPPILQAKRLKFTLNPTFNPYISTFPNKHSKVTIKTKETIAKDKSATIDEAFVAEFTGNKELDSVIISLLDLALKDFVQSWYSQISADNTFRLSLLSEISDVLKFITSRLEKFDFGKFLAEKLITGLTNHLYRYRRAEKAAYTIIEKRYAFKENSRANSPPKFGKKLYKDGTLTEVDELAKITNKLFNKSNLHPALAKRNSSKSKLEKENFNQPKPTQDINDHYSLNEEDKKGVIDHIRKRVEKMLALTKNVSSRSSKVRNILSREVLSNNIFTPVILFLSDPDTINTIIEEQLEKAIKEKNLVQSINDALKNDSQDPNGDKSMDTENAAKKAMEILDHLFKAIKNTDDVDQLLNIHMEIVEQIRKKRILILGQRRDNIIHGELVSDVMFYINQLYTAKSLTENRLKKISPKRKEISRNQTINNQIDTIVEPKKFTFTDGFIFPYSPNNGKKRKSLNYYPQGEIACSDLPRFTLYEILNNLSGLSAFAEFMDSLGKRFSLEFWVNMNGILKSQIEHDNKKLLVNSLWKTYFTKRANELNANRYLISDVQNYVMSFKTPDSTELRGMDDNSCRKALSLMARVQADVFNNMNTIQFPLFEKTPIYIRFLNVFALSPQTGKIFNSYNKHTHGNTSSDHLGSANKLRSSYGKNIDDPKSKLGIINEETDTRNTKSSKLKNKIESLRYRSSPKMGTHSKTTQNNSKGKSKAENRILSLHRPEKLKNLGRPKKKPDSEGLTLELYKPKLSTHTAEPQVQAAEKVKGVFSIHRRRSALIQLKDISHPLNVTRSAQTDQGTSVLIKPRKGLIDDNEIANKPIEDHDIDYTTDFKSINTYSFSEGSAYQKTEYQSIQENDTLLTSACSTSTNPNNFVPQVNDMNKDQAREEEQRNLDIGKYDFAVNSQKNKLDFYNHESSDEFEHGNTNTKEHGIEIPHPEYLKGCLFLSDEILKLNTLIKSVSFKQKLIRNLIKVAERQNMEIETHLLCVLEVYLKSEKSKLKSLKKIMFEYYMNNTLTAGNFKVCLYLPHERSAQTTRKSRASTVSIPQLDYKESPRISFQDKYLEIPTDTSAEYETLGIKPTKQRNRSRIITLLNPTNSNGFSQMGGKNEVKLEAKIYLKSIDNEGYKLGWVISRSYQEFLDLNVDLQNQFSKILKDFVISPARKTFDLFRKLNWDTRRASLEKYMNKILLNQVVIDSEVMKEFLSTNSRNQIEEKVSNSLKNLRSSIDSFYKKCLTSENQTWVPKCNIEASKDALTLGKSGILNPNLALTKVNNYISKTVSQNTVDLKHVGSLENILEEISLLMFSTMEKQVLPQFSDFDVYETSDSNFYKSTKNENIAQKSNGNAKFTFLVGSPDRKGIYKELENVYSSSDWMDSDEQDAKNRNSSRKLKALSASITSQNVSDVDSYVEIKVNGVSTNEGFYDKENVNTDTDTDVSFTDDGTEEGNIFVRRNAGFSNRNFAKTKSYPSSIKNLVVDGASSDSSNNYNSLVAPRDYNFVSGDNTKRGEKQNKKKLSNRSSTLAMKKVNVIVDKISGGKIKKSSTNLPGNGINTKRFGSQKSTNSEYSQDFDKLTIRSSEGQNLNFSDNSQTENYIMAKQRAVVNSSLGSALTDFFVEVLNLKNRSNWLRRNALNILLKLVIGSTVDKRTKEMVGFALGADQIAGYMKNIRDVLWPASNGTTFKVPENNRTEYQKLQSHNSAKRNLLYYVPLLLGSFAGKKNAYIGTNRIFNLLQSHRFNVNIILLLFDDLMDQLFPETA</sequence>
<dbReference type="PROSITE" id="PS50195">
    <property type="entry name" value="PX"/>
    <property type="match status" value="1"/>
</dbReference>
<evidence type="ECO:0000313" key="8">
    <source>
        <dbReference type="Proteomes" id="UP000245699"/>
    </source>
</evidence>
<keyword evidence="8" id="KW-1185">Reference proteome</keyword>
<feature type="compositionally biased region" description="Polar residues" evidence="2">
    <location>
        <begin position="773"/>
        <end position="782"/>
    </location>
</feature>
<evidence type="ECO:0000256" key="1">
    <source>
        <dbReference type="ARBA" id="ARBA00010883"/>
    </source>
</evidence>